<evidence type="ECO:0000313" key="12">
    <source>
        <dbReference type="Proteomes" id="UP001152797"/>
    </source>
</evidence>
<dbReference type="GO" id="GO:0005249">
    <property type="term" value="F:voltage-gated potassium channel activity"/>
    <property type="evidence" value="ECO:0007669"/>
    <property type="project" value="TreeGrafter"/>
</dbReference>
<dbReference type="EMBL" id="CAMXCT010003068">
    <property type="protein sequence ID" value="CAI4002218.1"/>
    <property type="molecule type" value="Genomic_DNA"/>
</dbReference>
<evidence type="ECO:0000256" key="3">
    <source>
        <dbReference type="ARBA" id="ARBA00022692"/>
    </source>
</evidence>
<dbReference type="Gene3D" id="1.10.287.70">
    <property type="match status" value="1"/>
</dbReference>
<protein>
    <submittedName>
        <fullName evidence="11">Cyclic nucleotide-gated cation channel alpha-3 (Cone photoreceptor cGMP-gated channel subunit alpha) (Cyclic nucleotide-gated channel alpha-3) (CNG channel alpha-3) (CNG-3) (CNG3)</fullName>
    </submittedName>
</protein>
<dbReference type="EMBL" id="CAMXCT020003068">
    <property type="protein sequence ID" value="CAL1155593.1"/>
    <property type="molecule type" value="Genomic_DNA"/>
</dbReference>
<sequence length="1109" mass="124762">MYRHDTGPHRWKCERPLRISCQDPPALTLHQHRKGHKNPAEPRFRRASGSGAQGDLQLRLHGRWMELSTQAGAEVAVKDRTASLKLRKTFSENNTRDDLNALLRKGRSIQVFHPQGLLKLCWDIVGLCLLLNDAITIPPSLAWDVTMSSPTLGGTYVTISFWISLVFWSVDLPVNLNTAVYIKGTLQSGRRKILWFYLTSWMLFDLVLIGFDYSFVSFNLGDTNLAVLRSGRILRVLRLIRLIKLSKLNTMIEESAAAAGRQWVTMVVAITKTGVGMILVAHWLTCFWYWTGVFLVPASTPNWIQENRAEDVAGWIQYLHSLRWILNAPSPPEIHPASGEERAVDIGISVVTLVVIGSAISKISGTMAELRAMNEETSRRRREVRLYLASQAVSYELVTRIMRFVDYKLEKVSANNMDTSLISPTLQLELYVNQRADYLIQMPIFALAQECYPEIFGSICAAFTKNFYEKGEPVFTAGSYATALHLTYVGKYEYAQEDQAPVMLEGIRWFGELSLYVDPVWHSSTLTPTSFAETFCLRGEDLVACIQVNRGCTGMFCEYAKDFLAGMQKTKSKFGDDDQKKQSEVCCKQNQHFQAAYPDPTTLFPNIVVCGERFSGEMVEDGDADPSSKGRPSSKSNQSQRTVLSRLSAFARIQREAAVETLEDQGLGEFVQRWMNTDQEDVNFDLPGELPGVIPELDKTYGAHAVFSQAPERDRGESACISVLALVRNRYDIFTQPQADNVKLLESQWLELQQIVSWIEPEPEEVHAVLVLLAIRGLGKSKAVIQQVSHDHRRPERAVIYLSQYHKNVVPSTRWLTEKGTELFEGALLTHELFNLAQMLQGENCPGNVKELHSHIAEKGDALFRVYILFLLGFMSGLAGGQGSRFMNAKNADATIGGVRVLQKLMNVSETAIYWGYLNLRAEKLCLPFNSPEDLVLVRLACLGRVQDQKGYESLRLAWLALGERERSSLTDHFLADGIKEQAFNLEFLPNCVANAKANPLIGLTCLLDVLTDLLACLRTKALIPSLWVQLVPVDLSDMGEFISAVRNRFVFVTCISRCQLKFRQGRCRIEMTGGNWGRATDPDSDLTSIAYTLQDLVIKQQRMEESCP</sequence>
<reference evidence="10" key="1">
    <citation type="submission" date="2022-10" db="EMBL/GenBank/DDBJ databases">
        <authorList>
            <person name="Chen Y."/>
            <person name="Dougan E. K."/>
            <person name="Chan C."/>
            <person name="Rhodes N."/>
            <person name="Thang M."/>
        </authorList>
    </citation>
    <scope>NUCLEOTIDE SEQUENCE</scope>
</reference>
<feature type="domain" description="Cyclic nucleotide-binding" evidence="9">
    <location>
        <begin position="447"/>
        <end position="518"/>
    </location>
</feature>
<name>A0A9P1D4D6_9DINO</name>
<dbReference type="InterPro" id="IPR000595">
    <property type="entry name" value="cNMP-bd_dom"/>
</dbReference>
<feature type="region of interest" description="Disordered" evidence="7">
    <location>
        <begin position="619"/>
        <end position="641"/>
    </location>
</feature>
<comment type="subcellular location">
    <subcellularLocation>
        <location evidence="1">Membrane</location>
        <topology evidence="1">Multi-pass membrane protein</topology>
    </subcellularLocation>
</comment>
<evidence type="ECO:0000256" key="6">
    <source>
        <dbReference type="ARBA" id="ARBA00023136"/>
    </source>
</evidence>
<dbReference type="InterPro" id="IPR018490">
    <property type="entry name" value="cNMP-bd_dom_sf"/>
</dbReference>
<comment type="caution">
    <text evidence="10">The sequence shown here is derived from an EMBL/GenBank/DDBJ whole genome shotgun (WGS) entry which is preliminary data.</text>
</comment>
<keyword evidence="3 8" id="KW-0812">Transmembrane</keyword>
<evidence type="ECO:0000256" key="1">
    <source>
        <dbReference type="ARBA" id="ARBA00004141"/>
    </source>
</evidence>
<dbReference type="GO" id="GO:0005886">
    <property type="term" value="C:plasma membrane"/>
    <property type="evidence" value="ECO:0007669"/>
    <property type="project" value="TreeGrafter"/>
</dbReference>
<dbReference type="PANTHER" id="PTHR10217:SF435">
    <property type="entry name" value="POTASSIUM VOLTAGE-GATED CHANNEL PROTEIN EAG"/>
    <property type="match status" value="1"/>
</dbReference>
<dbReference type="InterPro" id="IPR049232">
    <property type="entry name" value="DUF6829"/>
</dbReference>
<feature type="transmembrane region" description="Helical" evidence="8">
    <location>
        <begin position="161"/>
        <end position="182"/>
    </location>
</feature>
<dbReference type="SUPFAM" id="SSF81324">
    <property type="entry name" value="Voltage-gated potassium channels"/>
    <property type="match status" value="1"/>
</dbReference>
<gene>
    <name evidence="10" type="ORF">C1SCF055_LOCUS28187</name>
</gene>
<evidence type="ECO:0000256" key="7">
    <source>
        <dbReference type="SAM" id="MobiDB-lite"/>
    </source>
</evidence>
<dbReference type="Proteomes" id="UP001152797">
    <property type="component" value="Unassembled WGS sequence"/>
</dbReference>
<dbReference type="SUPFAM" id="SSF51206">
    <property type="entry name" value="cAMP-binding domain-like"/>
    <property type="match status" value="1"/>
</dbReference>
<dbReference type="EMBL" id="CAMXCT030003068">
    <property type="protein sequence ID" value="CAL4789530.1"/>
    <property type="molecule type" value="Genomic_DNA"/>
</dbReference>
<evidence type="ECO:0000256" key="8">
    <source>
        <dbReference type="SAM" id="Phobius"/>
    </source>
</evidence>
<evidence type="ECO:0000313" key="11">
    <source>
        <dbReference type="EMBL" id="CAL4789530.1"/>
    </source>
</evidence>
<dbReference type="OrthoDB" id="429015at2759"/>
<proteinExistence type="predicted"/>
<keyword evidence="2" id="KW-0813">Transport</keyword>
<feature type="transmembrane region" description="Helical" evidence="8">
    <location>
        <begin position="120"/>
        <end position="141"/>
    </location>
</feature>
<evidence type="ECO:0000256" key="5">
    <source>
        <dbReference type="ARBA" id="ARBA00023065"/>
    </source>
</evidence>
<evidence type="ECO:0000256" key="2">
    <source>
        <dbReference type="ARBA" id="ARBA00022448"/>
    </source>
</evidence>
<dbReference type="Pfam" id="PF20717">
    <property type="entry name" value="DUF6829"/>
    <property type="match status" value="1"/>
</dbReference>
<dbReference type="PROSITE" id="PS50042">
    <property type="entry name" value="CNMP_BINDING_3"/>
    <property type="match status" value="1"/>
</dbReference>
<dbReference type="Gene3D" id="2.60.120.10">
    <property type="entry name" value="Jelly Rolls"/>
    <property type="match status" value="1"/>
</dbReference>
<dbReference type="PANTHER" id="PTHR10217">
    <property type="entry name" value="VOLTAGE AND LIGAND GATED POTASSIUM CHANNEL"/>
    <property type="match status" value="1"/>
</dbReference>
<keyword evidence="12" id="KW-1185">Reference proteome</keyword>
<dbReference type="InterPro" id="IPR050818">
    <property type="entry name" value="KCNH_animal-type"/>
</dbReference>
<keyword evidence="4 8" id="KW-1133">Transmembrane helix</keyword>
<dbReference type="Pfam" id="PF00520">
    <property type="entry name" value="Ion_trans"/>
    <property type="match status" value="1"/>
</dbReference>
<evidence type="ECO:0000256" key="4">
    <source>
        <dbReference type="ARBA" id="ARBA00022989"/>
    </source>
</evidence>
<evidence type="ECO:0000259" key="9">
    <source>
        <dbReference type="PROSITE" id="PS50042"/>
    </source>
</evidence>
<organism evidence="10">
    <name type="scientific">Cladocopium goreaui</name>
    <dbReference type="NCBI Taxonomy" id="2562237"/>
    <lineage>
        <taxon>Eukaryota</taxon>
        <taxon>Sar</taxon>
        <taxon>Alveolata</taxon>
        <taxon>Dinophyceae</taxon>
        <taxon>Suessiales</taxon>
        <taxon>Symbiodiniaceae</taxon>
        <taxon>Cladocopium</taxon>
    </lineage>
</organism>
<evidence type="ECO:0000313" key="10">
    <source>
        <dbReference type="EMBL" id="CAI4002218.1"/>
    </source>
</evidence>
<dbReference type="AlphaFoldDB" id="A0A9P1D4D6"/>
<reference evidence="11 12" key="2">
    <citation type="submission" date="2024-05" db="EMBL/GenBank/DDBJ databases">
        <authorList>
            <person name="Chen Y."/>
            <person name="Shah S."/>
            <person name="Dougan E. K."/>
            <person name="Thang M."/>
            <person name="Chan C."/>
        </authorList>
    </citation>
    <scope>NUCLEOTIDE SEQUENCE [LARGE SCALE GENOMIC DNA]</scope>
</reference>
<dbReference type="InterPro" id="IPR005821">
    <property type="entry name" value="Ion_trans_dom"/>
</dbReference>
<feature type="compositionally biased region" description="Polar residues" evidence="7">
    <location>
        <begin position="630"/>
        <end position="641"/>
    </location>
</feature>
<feature type="transmembrane region" description="Helical" evidence="8">
    <location>
        <begin position="194"/>
        <end position="213"/>
    </location>
</feature>
<feature type="region of interest" description="Disordered" evidence="7">
    <location>
        <begin position="24"/>
        <end position="52"/>
    </location>
</feature>
<keyword evidence="6 8" id="KW-0472">Membrane</keyword>
<dbReference type="InterPro" id="IPR014710">
    <property type="entry name" value="RmlC-like_jellyroll"/>
</dbReference>
<keyword evidence="5" id="KW-0406">Ion transport</keyword>
<accession>A0A9P1D4D6</accession>
<dbReference type="GO" id="GO:0042391">
    <property type="term" value="P:regulation of membrane potential"/>
    <property type="evidence" value="ECO:0007669"/>
    <property type="project" value="TreeGrafter"/>
</dbReference>